<keyword evidence="3" id="KW-1185">Reference proteome</keyword>
<accession>A0ABN1XN81</accession>
<evidence type="ECO:0000259" key="1">
    <source>
        <dbReference type="Pfam" id="PF13193"/>
    </source>
</evidence>
<dbReference type="Proteomes" id="UP001499863">
    <property type="component" value="Unassembled WGS sequence"/>
</dbReference>
<dbReference type="Gene3D" id="3.30.300.30">
    <property type="match status" value="1"/>
</dbReference>
<dbReference type="SUPFAM" id="SSF56801">
    <property type="entry name" value="Acetyl-CoA synthetase-like"/>
    <property type="match status" value="1"/>
</dbReference>
<sequence length="71" mass="7571">MVGAPDDDLGQAIVAYVVPDGSVTGEQLTAFVAERLSVHKRPRRVVLVPELPRNALGKVLKKQLLADSAHG</sequence>
<reference evidence="2 3" key="1">
    <citation type="journal article" date="2019" name="Int. J. Syst. Evol. Microbiol.">
        <title>The Global Catalogue of Microorganisms (GCM) 10K type strain sequencing project: providing services to taxonomists for standard genome sequencing and annotation.</title>
        <authorList>
            <consortium name="The Broad Institute Genomics Platform"/>
            <consortium name="The Broad Institute Genome Sequencing Center for Infectious Disease"/>
            <person name="Wu L."/>
            <person name="Ma J."/>
        </authorList>
    </citation>
    <scope>NUCLEOTIDE SEQUENCE [LARGE SCALE GENOMIC DNA]</scope>
    <source>
        <strain evidence="2 3">JCM 12393</strain>
    </source>
</reference>
<dbReference type="InterPro" id="IPR045851">
    <property type="entry name" value="AMP-bd_C_sf"/>
</dbReference>
<feature type="domain" description="AMP-binding enzyme C-terminal" evidence="1">
    <location>
        <begin position="2"/>
        <end position="58"/>
    </location>
</feature>
<comment type="caution">
    <text evidence="2">The sequence shown here is derived from an EMBL/GenBank/DDBJ whole genome shotgun (WGS) entry which is preliminary data.</text>
</comment>
<protein>
    <recommendedName>
        <fullName evidence="1">AMP-binding enzyme C-terminal domain-containing protein</fullName>
    </recommendedName>
</protein>
<dbReference type="EMBL" id="BAAAKJ010000041">
    <property type="protein sequence ID" value="GAA1385833.1"/>
    <property type="molecule type" value="Genomic_DNA"/>
</dbReference>
<dbReference type="Pfam" id="PF13193">
    <property type="entry name" value="AMP-binding_C"/>
    <property type="match status" value="1"/>
</dbReference>
<organism evidence="2 3">
    <name type="scientific">Kitasatospora putterlickiae</name>
    <dbReference type="NCBI Taxonomy" id="221725"/>
    <lineage>
        <taxon>Bacteria</taxon>
        <taxon>Bacillati</taxon>
        <taxon>Actinomycetota</taxon>
        <taxon>Actinomycetes</taxon>
        <taxon>Kitasatosporales</taxon>
        <taxon>Streptomycetaceae</taxon>
        <taxon>Kitasatospora</taxon>
    </lineage>
</organism>
<gene>
    <name evidence="2" type="ORF">GCM10009639_08820</name>
</gene>
<evidence type="ECO:0000313" key="2">
    <source>
        <dbReference type="EMBL" id="GAA1385833.1"/>
    </source>
</evidence>
<evidence type="ECO:0000313" key="3">
    <source>
        <dbReference type="Proteomes" id="UP001499863"/>
    </source>
</evidence>
<proteinExistence type="predicted"/>
<dbReference type="InterPro" id="IPR025110">
    <property type="entry name" value="AMP-bd_C"/>
</dbReference>
<name>A0ABN1XN81_9ACTN</name>